<gene>
    <name evidence="2" type="ORF">HPBE_LOCUS25868</name>
</gene>
<name>A0A183GT49_HELPZ</name>
<dbReference type="EMBL" id="UZAH01038727">
    <property type="protein sequence ID" value="VDP54335.1"/>
    <property type="molecule type" value="Genomic_DNA"/>
</dbReference>
<dbReference type="Proteomes" id="UP000050761">
    <property type="component" value="Unassembled WGS sequence"/>
</dbReference>
<evidence type="ECO:0000256" key="1">
    <source>
        <dbReference type="SAM" id="MobiDB-lite"/>
    </source>
</evidence>
<protein>
    <submittedName>
        <fullName evidence="4">Ricin B-type lectin domain-containing protein</fullName>
    </submittedName>
</protein>
<keyword evidence="3" id="KW-1185">Reference proteome</keyword>
<reference evidence="4" key="2">
    <citation type="submission" date="2019-09" db="UniProtKB">
        <authorList>
            <consortium name="WormBaseParasite"/>
        </authorList>
    </citation>
    <scope>IDENTIFICATION</scope>
</reference>
<dbReference type="AlphaFoldDB" id="A0A183GT49"/>
<feature type="compositionally biased region" description="Polar residues" evidence="1">
    <location>
        <begin position="24"/>
        <end position="33"/>
    </location>
</feature>
<sequence>MASFYLGADCTLKSARPKVCTWYSGSKSQGSDDASQEEQVRCHRTDRDENTPLLQAAYDSGEELFLGTCDSRGVELEKFYKEDHTFYKVIVDDFNAKIGPQRSQGEFHIGTAVWRGKSKVKDCLKASLPTIDLGIPRWQFHNEIDHTIFNRKYCQTGVSVVPKIGPQPLHLRFSHQGEKAVKIKNGSPRTTINWDLYTSFADLWEDTDTVENIDKE</sequence>
<evidence type="ECO:0000313" key="2">
    <source>
        <dbReference type="EMBL" id="VDP54335.1"/>
    </source>
</evidence>
<reference evidence="2 3" key="1">
    <citation type="submission" date="2018-11" db="EMBL/GenBank/DDBJ databases">
        <authorList>
            <consortium name="Pathogen Informatics"/>
        </authorList>
    </citation>
    <scope>NUCLEOTIDE SEQUENCE [LARGE SCALE GENOMIC DNA]</scope>
</reference>
<dbReference type="WBParaSite" id="HPBE_0002586901-mRNA-1">
    <property type="protein sequence ID" value="HPBE_0002586901-mRNA-1"/>
    <property type="gene ID" value="HPBE_0002586901"/>
</dbReference>
<accession>A0A183GT49</accession>
<organism evidence="3 4">
    <name type="scientific">Heligmosomoides polygyrus</name>
    <name type="common">Parasitic roundworm</name>
    <dbReference type="NCBI Taxonomy" id="6339"/>
    <lineage>
        <taxon>Eukaryota</taxon>
        <taxon>Metazoa</taxon>
        <taxon>Ecdysozoa</taxon>
        <taxon>Nematoda</taxon>
        <taxon>Chromadorea</taxon>
        <taxon>Rhabditida</taxon>
        <taxon>Rhabditina</taxon>
        <taxon>Rhabditomorpha</taxon>
        <taxon>Strongyloidea</taxon>
        <taxon>Heligmosomidae</taxon>
        <taxon>Heligmosomoides</taxon>
    </lineage>
</organism>
<evidence type="ECO:0000313" key="4">
    <source>
        <dbReference type="WBParaSite" id="HPBE_0002586901-mRNA-1"/>
    </source>
</evidence>
<evidence type="ECO:0000313" key="3">
    <source>
        <dbReference type="Proteomes" id="UP000050761"/>
    </source>
</evidence>
<accession>A0A3P8FGF8</accession>
<feature type="region of interest" description="Disordered" evidence="1">
    <location>
        <begin position="24"/>
        <end position="46"/>
    </location>
</feature>
<proteinExistence type="predicted"/>